<dbReference type="InterPro" id="IPR024242">
    <property type="entry name" value="NCE101"/>
</dbReference>
<feature type="non-terminal residue" evidence="1">
    <location>
        <position position="1"/>
    </location>
</feature>
<gene>
    <name evidence="1" type="ORF">SEPMUDRAFT_16720</name>
</gene>
<evidence type="ECO:0000313" key="2">
    <source>
        <dbReference type="Proteomes" id="UP000016931"/>
    </source>
</evidence>
<dbReference type="HOGENOM" id="CLU_202020_0_0_1"/>
<accession>M3DBK6</accession>
<dbReference type="Pfam" id="PF11654">
    <property type="entry name" value="NCE101"/>
    <property type="match status" value="1"/>
</dbReference>
<reference evidence="1 2" key="1">
    <citation type="journal article" date="2012" name="PLoS Pathog.">
        <title>Diverse lifestyles and strategies of plant pathogenesis encoded in the genomes of eighteen Dothideomycetes fungi.</title>
        <authorList>
            <person name="Ohm R.A."/>
            <person name="Feau N."/>
            <person name="Henrissat B."/>
            <person name="Schoch C.L."/>
            <person name="Horwitz B.A."/>
            <person name="Barry K.W."/>
            <person name="Condon B.J."/>
            <person name="Copeland A.C."/>
            <person name="Dhillon B."/>
            <person name="Glaser F."/>
            <person name="Hesse C.N."/>
            <person name="Kosti I."/>
            <person name="LaButti K."/>
            <person name="Lindquist E.A."/>
            <person name="Lucas S."/>
            <person name="Salamov A.A."/>
            <person name="Bradshaw R.E."/>
            <person name="Ciuffetti L."/>
            <person name="Hamelin R.C."/>
            <person name="Kema G.H.J."/>
            <person name="Lawrence C."/>
            <person name="Scott J.A."/>
            <person name="Spatafora J.W."/>
            <person name="Turgeon B.G."/>
            <person name="de Wit P.J.G.M."/>
            <person name="Zhong S."/>
            <person name="Goodwin S.B."/>
            <person name="Grigoriev I.V."/>
        </authorList>
    </citation>
    <scope>NUCLEOTIDE SEQUENCE [LARGE SCALE GENOMIC DNA]</scope>
    <source>
        <strain evidence="1 2">SO2202</strain>
    </source>
</reference>
<dbReference type="GeneID" id="27905416"/>
<dbReference type="Proteomes" id="UP000016931">
    <property type="component" value="Unassembled WGS sequence"/>
</dbReference>
<dbReference type="AlphaFoldDB" id="M3DBK6"/>
<protein>
    <submittedName>
        <fullName evidence="1">Uncharacterized protein</fullName>
    </submittedName>
</protein>
<dbReference type="GO" id="GO:0009306">
    <property type="term" value="P:protein secretion"/>
    <property type="evidence" value="ECO:0007669"/>
    <property type="project" value="InterPro"/>
</dbReference>
<dbReference type="STRING" id="692275.M3DBK6"/>
<sequence>LSNRFFDPIFALSIGFTAAAVRINREEKEKGRTTEQTMEALKKRTSRLVFG</sequence>
<feature type="non-terminal residue" evidence="1">
    <location>
        <position position="51"/>
    </location>
</feature>
<dbReference type="RefSeq" id="XP_016763551.1">
    <property type="nucleotide sequence ID" value="XM_016908279.1"/>
</dbReference>
<name>M3DBK6_SPHMS</name>
<dbReference type="OMA" id="RRITMVF"/>
<dbReference type="OrthoDB" id="10300036at2759"/>
<organism evidence="1 2">
    <name type="scientific">Sphaerulina musiva (strain SO2202)</name>
    <name type="common">Poplar stem canker fungus</name>
    <name type="synonym">Septoria musiva</name>
    <dbReference type="NCBI Taxonomy" id="692275"/>
    <lineage>
        <taxon>Eukaryota</taxon>
        <taxon>Fungi</taxon>
        <taxon>Dikarya</taxon>
        <taxon>Ascomycota</taxon>
        <taxon>Pezizomycotina</taxon>
        <taxon>Dothideomycetes</taxon>
        <taxon>Dothideomycetidae</taxon>
        <taxon>Mycosphaerellales</taxon>
        <taxon>Mycosphaerellaceae</taxon>
        <taxon>Sphaerulina</taxon>
    </lineage>
</organism>
<evidence type="ECO:0000313" key="1">
    <source>
        <dbReference type="EMBL" id="EMF15430.1"/>
    </source>
</evidence>
<keyword evidence="2" id="KW-1185">Reference proteome</keyword>
<dbReference type="eggNOG" id="ENOG502SD8V">
    <property type="taxonomic scope" value="Eukaryota"/>
</dbReference>
<dbReference type="EMBL" id="KB456261">
    <property type="protein sequence ID" value="EMF15430.1"/>
    <property type="molecule type" value="Genomic_DNA"/>
</dbReference>
<proteinExistence type="predicted"/>